<evidence type="ECO:0000313" key="14">
    <source>
        <dbReference type="EMBL" id="CUP52529.1"/>
    </source>
</evidence>
<dbReference type="EC" id="2.7.13.3" evidence="3"/>
<feature type="transmembrane region" description="Helical" evidence="11">
    <location>
        <begin position="21"/>
        <end position="43"/>
    </location>
</feature>
<dbReference type="FunFam" id="1.10.287.130:FF:000001">
    <property type="entry name" value="Two-component sensor histidine kinase"/>
    <property type="match status" value="1"/>
</dbReference>
<name>A0A174P363_9FIRM</name>
<reference evidence="14 16" key="1">
    <citation type="submission" date="2015-09" db="EMBL/GenBank/DDBJ databases">
        <authorList>
            <consortium name="Pathogen Informatics"/>
        </authorList>
    </citation>
    <scope>NUCLEOTIDE SEQUENCE [LARGE SCALE GENOMIC DNA]</scope>
    <source>
        <strain evidence="14 16">2789STDY5834939</strain>
    </source>
</reference>
<accession>A0A174P363</accession>
<dbReference type="Gene3D" id="3.30.565.10">
    <property type="entry name" value="Histidine kinase-like ATPase, C-terminal domain"/>
    <property type="match status" value="1"/>
</dbReference>
<keyword evidence="9" id="KW-0902">Two-component regulatory system</keyword>
<dbReference type="PANTHER" id="PTHR42878">
    <property type="entry name" value="TWO-COMPONENT HISTIDINE KINASE"/>
    <property type="match status" value="1"/>
</dbReference>
<reference evidence="15 17" key="2">
    <citation type="submission" date="2018-08" db="EMBL/GenBank/DDBJ databases">
        <title>A genome reference for cultivated species of the human gut microbiota.</title>
        <authorList>
            <person name="Zou Y."/>
            <person name="Xue W."/>
            <person name="Luo G."/>
        </authorList>
    </citation>
    <scope>NUCLEOTIDE SEQUENCE [LARGE SCALE GENOMIC DNA]</scope>
    <source>
        <strain evidence="15 17">TF05-12AC</strain>
    </source>
</reference>
<evidence type="ECO:0000313" key="17">
    <source>
        <dbReference type="Proteomes" id="UP000260828"/>
    </source>
</evidence>
<dbReference type="AlphaFoldDB" id="A0A174P363"/>
<dbReference type="Proteomes" id="UP000260828">
    <property type="component" value="Unassembled WGS sequence"/>
</dbReference>
<keyword evidence="10 11" id="KW-0472">Membrane</keyword>
<dbReference type="CDD" id="cd06225">
    <property type="entry name" value="HAMP"/>
    <property type="match status" value="1"/>
</dbReference>
<comment type="subcellular location">
    <subcellularLocation>
        <location evidence="2">Membrane</location>
    </subcellularLocation>
</comment>
<evidence type="ECO:0000259" key="13">
    <source>
        <dbReference type="PROSITE" id="PS50885"/>
    </source>
</evidence>
<evidence type="ECO:0000256" key="5">
    <source>
        <dbReference type="ARBA" id="ARBA00022679"/>
    </source>
</evidence>
<keyword evidence="11" id="KW-0812">Transmembrane</keyword>
<comment type="catalytic activity">
    <reaction evidence="1">
        <text>ATP + protein L-histidine = ADP + protein N-phospho-L-histidine.</text>
        <dbReference type="EC" id="2.7.13.3"/>
    </reaction>
</comment>
<dbReference type="GO" id="GO:0000156">
    <property type="term" value="F:phosphorelay response regulator activity"/>
    <property type="evidence" value="ECO:0007669"/>
    <property type="project" value="TreeGrafter"/>
</dbReference>
<dbReference type="SUPFAM" id="SSF55874">
    <property type="entry name" value="ATPase domain of HSP90 chaperone/DNA topoisomerase II/histidine kinase"/>
    <property type="match status" value="1"/>
</dbReference>
<keyword evidence="5 14" id="KW-0808">Transferase</keyword>
<evidence type="ECO:0000256" key="7">
    <source>
        <dbReference type="ARBA" id="ARBA00022777"/>
    </source>
</evidence>
<dbReference type="InterPro" id="IPR003594">
    <property type="entry name" value="HATPase_dom"/>
</dbReference>
<dbReference type="PROSITE" id="PS51257">
    <property type="entry name" value="PROKAR_LIPOPROTEIN"/>
    <property type="match status" value="1"/>
</dbReference>
<dbReference type="InterPro" id="IPR036890">
    <property type="entry name" value="HATPase_C_sf"/>
</dbReference>
<keyword evidence="11" id="KW-1133">Transmembrane helix</keyword>
<dbReference type="InterPro" id="IPR004358">
    <property type="entry name" value="Sig_transdc_His_kin-like_C"/>
</dbReference>
<dbReference type="EMBL" id="CZBE01000006">
    <property type="protein sequence ID" value="CUP52529.1"/>
    <property type="molecule type" value="Genomic_DNA"/>
</dbReference>
<gene>
    <name evidence="14" type="primary">phoR_2</name>
    <name evidence="15" type="ORF">DXC40_03710</name>
    <name evidence="14" type="ORF">ERS852551_01066</name>
</gene>
<protein>
    <recommendedName>
        <fullName evidence="3">histidine kinase</fullName>
        <ecNumber evidence="3">2.7.13.3</ecNumber>
    </recommendedName>
</protein>
<dbReference type="CDD" id="cd00082">
    <property type="entry name" value="HisKA"/>
    <property type="match status" value="1"/>
</dbReference>
<dbReference type="EMBL" id="QVME01000001">
    <property type="protein sequence ID" value="RGE70170.1"/>
    <property type="molecule type" value="Genomic_DNA"/>
</dbReference>
<keyword evidence="6" id="KW-0547">Nucleotide-binding</keyword>
<dbReference type="GO" id="GO:0016020">
    <property type="term" value="C:membrane"/>
    <property type="evidence" value="ECO:0007669"/>
    <property type="project" value="UniProtKB-SubCell"/>
</dbReference>
<dbReference type="GO" id="GO:0007234">
    <property type="term" value="P:osmosensory signaling via phosphorelay pathway"/>
    <property type="evidence" value="ECO:0007669"/>
    <property type="project" value="TreeGrafter"/>
</dbReference>
<dbReference type="SUPFAM" id="SSF158472">
    <property type="entry name" value="HAMP domain-like"/>
    <property type="match status" value="1"/>
</dbReference>
<dbReference type="SMART" id="SM00304">
    <property type="entry name" value="HAMP"/>
    <property type="match status" value="1"/>
</dbReference>
<evidence type="ECO:0000259" key="12">
    <source>
        <dbReference type="PROSITE" id="PS50109"/>
    </source>
</evidence>
<dbReference type="InterPro" id="IPR050351">
    <property type="entry name" value="BphY/WalK/GraS-like"/>
</dbReference>
<dbReference type="GeneID" id="72465070"/>
<feature type="domain" description="HAMP" evidence="13">
    <location>
        <begin position="169"/>
        <end position="221"/>
    </location>
</feature>
<dbReference type="Gene3D" id="6.10.340.10">
    <property type="match status" value="1"/>
</dbReference>
<dbReference type="CDD" id="cd00075">
    <property type="entry name" value="HATPase"/>
    <property type="match status" value="1"/>
</dbReference>
<dbReference type="SMART" id="SM00387">
    <property type="entry name" value="HATPase_c"/>
    <property type="match status" value="1"/>
</dbReference>
<sequence>MKQTCSQRLRWLHSLQFKYMVTLFVIVFIACAITYMIMFMSVWGQVRHAAEEQLQSITDFLTSVMERSNMPVNEVIDLLQPRVDSIGLAKTEEALPAGFRLDTPLELNQTRLTRLESNGIAGVFRTADGYIWLSAKTDSMRARWIHLLVLQTLIICAGIASAGVFLAVRHSTRPLRELNAAIRHVARGDFEVRVDYRGRDEMGVVVQNFNWMVGELRNIEYLRKDFVSSVSHEFKTPVSAIRGSVKLLTATPFEKLNEAKFRKYMGLIADETERMSSLSSNLLRLSRLENQSAAENVINFSLDEQLRRCILLLEGQWSTKPVELDIQLDRIDYRGDIELLQQLWLNLLSNAIKFTDPGGNVGIKLRGTPEGGARVEISDDGVGMSPETQKRVFEKFYQGDNSRAREGNGLGLSIVRRIVELHSGVIVYKSELGKGTVCTVTLPGNR</sequence>
<evidence type="ECO:0000256" key="6">
    <source>
        <dbReference type="ARBA" id="ARBA00022741"/>
    </source>
</evidence>
<dbReference type="InterPro" id="IPR003660">
    <property type="entry name" value="HAMP_dom"/>
</dbReference>
<organism evidence="14 16">
    <name type="scientific">Anaerotruncus colihominis</name>
    <dbReference type="NCBI Taxonomy" id="169435"/>
    <lineage>
        <taxon>Bacteria</taxon>
        <taxon>Bacillati</taxon>
        <taxon>Bacillota</taxon>
        <taxon>Clostridia</taxon>
        <taxon>Eubacteriales</taxon>
        <taxon>Oscillospiraceae</taxon>
        <taxon>Anaerotruncus</taxon>
    </lineage>
</organism>
<dbReference type="PRINTS" id="PR00344">
    <property type="entry name" value="BCTRLSENSOR"/>
</dbReference>
<keyword evidence="4" id="KW-0597">Phosphoprotein</keyword>
<evidence type="ECO:0000313" key="16">
    <source>
        <dbReference type="Proteomes" id="UP000095765"/>
    </source>
</evidence>
<dbReference type="Gene3D" id="1.10.287.130">
    <property type="match status" value="1"/>
</dbReference>
<dbReference type="Pfam" id="PF00672">
    <property type="entry name" value="HAMP"/>
    <property type="match status" value="1"/>
</dbReference>
<dbReference type="Proteomes" id="UP000095765">
    <property type="component" value="Unassembled WGS sequence"/>
</dbReference>
<evidence type="ECO:0000256" key="8">
    <source>
        <dbReference type="ARBA" id="ARBA00022840"/>
    </source>
</evidence>
<evidence type="ECO:0000313" key="15">
    <source>
        <dbReference type="EMBL" id="RGE70170.1"/>
    </source>
</evidence>
<evidence type="ECO:0000256" key="4">
    <source>
        <dbReference type="ARBA" id="ARBA00022553"/>
    </source>
</evidence>
<dbReference type="InterPro" id="IPR005467">
    <property type="entry name" value="His_kinase_dom"/>
</dbReference>
<evidence type="ECO:0000256" key="9">
    <source>
        <dbReference type="ARBA" id="ARBA00023012"/>
    </source>
</evidence>
<dbReference type="GO" id="GO:0030295">
    <property type="term" value="F:protein kinase activator activity"/>
    <property type="evidence" value="ECO:0007669"/>
    <property type="project" value="TreeGrafter"/>
</dbReference>
<evidence type="ECO:0000256" key="11">
    <source>
        <dbReference type="SAM" id="Phobius"/>
    </source>
</evidence>
<dbReference type="RefSeq" id="WP_006874824.1">
    <property type="nucleotide sequence ID" value="NZ_CABIWA010000003.1"/>
</dbReference>
<dbReference type="InterPro" id="IPR036097">
    <property type="entry name" value="HisK_dim/P_sf"/>
</dbReference>
<dbReference type="PROSITE" id="PS50109">
    <property type="entry name" value="HIS_KIN"/>
    <property type="match status" value="1"/>
</dbReference>
<evidence type="ECO:0000256" key="3">
    <source>
        <dbReference type="ARBA" id="ARBA00012438"/>
    </source>
</evidence>
<dbReference type="SUPFAM" id="SSF47384">
    <property type="entry name" value="Homodimeric domain of signal transducing histidine kinase"/>
    <property type="match status" value="1"/>
</dbReference>
<proteinExistence type="predicted"/>
<dbReference type="Pfam" id="PF00512">
    <property type="entry name" value="HisKA"/>
    <property type="match status" value="1"/>
</dbReference>
<dbReference type="Pfam" id="PF02518">
    <property type="entry name" value="HATPase_c"/>
    <property type="match status" value="1"/>
</dbReference>
<dbReference type="PROSITE" id="PS50885">
    <property type="entry name" value="HAMP"/>
    <property type="match status" value="1"/>
</dbReference>
<dbReference type="InterPro" id="IPR003661">
    <property type="entry name" value="HisK_dim/P_dom"/>
</dbReference>
<keyword evidence="7 15" id="KW-0418">Kinase</keyword>
<dbReference type="PANTHER" id="PTHR42878:SF7">
    <property type="entry name" value="SENSOR HISTIDINE KINASE GLRK"/>
    <property type="match status" value="1"/>
</dbReference>
<dbReference type="FunFam" id="3.30.565.10:FF:000006">
    <property type="entry name" value="Sensor histidine kinase WalK"/>
    <property type="match status" value="1"/>
</dbReference>
<keyword evidence="8" id="KW-0067">ATP-binding</keyword>
<dbReference type="SMART" id="SM00388">
    <property type="entry name" value="HisKA"/>
    <property type="match status" value="1"/>
</dbReference>
<evidence type="ECO:0000256" key="2">
    <source>
        <dbReference type="ARBA" id="ARBA00004370"/>
    </source>
</evidence>
<evidence type="ECO:0000256" key="1">
    <source>
        <dbReference type="ARBA" id="ARBA00000085"/>
    </source>
</evidence>
<feature type="domain" description="Histidine kinase" evidence="12">
    <location>
        <begin position="229"/>
        <end position="446"/>
    </location>
</feature>
<dbReference type="OrthoDB" id="9813151at2"/>
<feature type="transmembrane region" description="Helical" evidence="11">
    <location>
        <begin position="144"/>
        <end position="168"/>
    </location>
</feature>
<evidence type="ECO:0000256" key="10">
    <source>
        <dbReference type="ARBA" id="ARBA00023136"/>
    </source>
</evidence>
<dbReference type="GO" id="GO:0000155">
    <property type="term" value="F:phosphorelay sensor kinase activity"/>
    <property type="evidence" value="ECO:0007669"/>
    <property type="project" value="InterPro"/>
</dbReference>